<evidence type="ECO:0000313" key="2">
    <source>
        <dbReference type="Proteomes" id="UP001596113"/>
    </source>
</evidence>
<dbReference type="EMBL" id="JBHSMI010000067">
    <property type="protein sequence ID" value="MFC5407433.1"/>
    <property type="molecule type" value="Genomic_DNA"/>
</dbReference>
<proteinExistence type="predicted"/>
<organism evidence="1 2">
    <name type="scientific">Cohnella soli</name>
    <dbReference type="NCBI Taxonomy" id="425005"/>
    <lineage>
        <taxon>Bacteria</taxon>
        <taxon>Bacillati</taxon>
        <taxon>Bacillota</taxon>
        <taxon>Bacilli</taxon>
        <taxon>Bacillales</taxon>
        <taxon>Paenibacillaceae</taxon>
        <taxon>Cohnella</taxon>
    </lineage>
</organism>
<dbReference type="Proteomes" id="UP001596113">
    <property type="component" value="Unassembled WGS sequence"/>
</dbReference>
<comment type="caution">
    <text evidence="1">The sequence shown here is derived from an EMBL/GenBank/DDBJ whole genome shotgun (WGS) entry which is preliminary data.</text>
</comment>
<gene>
    <name evidence="1" type="ORF">ACFPOF_32280</name>
</gene>
<protein>
    <submittedName>
        <fullName evidence="1">Uncharacterized protein</fullName>
    </submittedName>
</protein>
<reference evidence="2" key="1">
    <citation type="journal article" date="2019" name="Int. J. Syst. Evol. Microbiol.">
        <title>The Global Catalogue of Microorganisms (GCM) 10K type strain sequencing project: providing services to taxonomists for standard genome sequencing and annotation.</title>
        <authorList>
            <consortium name="The Broad Institute Genomics Platform"/>
            <consortium name="The Broad Institute Genome Sequencing Center for Infectious Disease"/>
            <person name="Wu L."/>
            <person name="Ma J."/>
        </authorList>
    </citation>
    <scope>NUCLEOTIDE SEQUENCE [LARGE SCALE GENOMIC DNA]</scope>
    <source>
        <strain evidence="2">CGMCC 1.18575</strain>
    </source>
</reference>
<name>A0ABW0I4E1_9BACL</name>
<accession>A0ABW0I4E1</accession>
<keyword evidence="2" id="KW-1185">Reference proteome</keyword>
<evidence type="ECO:0000313" key="1">
    <source>
        <dbReference type="EMBL" id="MFC5407433.1"/>
    </source>
</evidence>
<dbReference type="RefSeq" id="WP_378140090.1">
    <property type="nucleotide sequence ID" value="NZ_JBHSMI010000067.1"/>
</dbReference>
<sequence length="61" mass="7298">MKNIATTWNRPSRSLGAMNFIVTIAQQPQIDRFLSSKYEKHRNSLELAQLEAWCDEFHRYR</sequence>